<protein>
    <submittedName>
        <fullName evidence="1">Uncharacterized protein</fullName>
    </submittedName>
</protein>
<name>A0A2U8QT48_9FLAO</name>
<dbReference type="EMBL" id="CP029463">
    <property type="protein sequence ID" value="AWM13269.1"/>
    <property type="molecule type" value="Genomic_DNA"/>
</dbReference>
<dbReference type="OrthoDB" id="1317966at2"/>
<accession>A0A2U8QT48</accession>
<dbReference type="KEGG" id="fse:DI487_04915"/>
<keyword evidence="2" id="KW-1185">Reference proteome</keyword>
<dbReference type="RefSeq" id="WP_109568672.1">
    <property type="nucleotide sequence ID" value="NZ_CP029463.1"/>
</dbReference>
<proteinExistence type="predicted"/>
<evidence type="ECO:0000313" key="2">
    <source>
        <dbReference type="Proteomes" id="UP000245429"/>
    </source>
</evidence>
<gene>
    <name evidence="1" type="ORF">DI487_04915</name>
</gene>
<dbReference type="AlphaFoldDB" id="A0A2U8QT48"/>
<organism evidence="1 2">
    <name type="scientific">Flavobacterium sediminis</name>
    <dbReference type="NCBI Taxonomy" id="2201181"/>
    <lineage>
        <taxon>Bacteria</taxon>
        <taxon>Pseudomonadati</taxon>
        <taxon>Bacteroidota</taxon>
        <taxon>Flavobacteriia</taxon>
        <taxon>Flavobacteriales</taxon>
        <taxon>Flavobacteriaceae</taxon>
        <taxon>Flavobacterium</taxon>
    </lineage>
</organism>
<dbReference type="Proteomes" id="UP000245429">
    <property type="component" value="Chromosome"/>
</dbReference>
<evidence type="ECO:0000313" key="1">
    <source>
        <dbReference type="EMBL" id="AWM13269.1"/>
    </source>
</evidence>
<sequence length="430" mass="51613">MLSNLTDNPLHIFHLIYFEDFLNILKQDYYSNKVYLKEILVVENFEEYPNEKDYIHSFFQEIRKKIVNNIVKEISDLNELEIENYISTLISKLNNYKSNIDRIKDYQEDVNSELENIIKYIKINYGDVLENVEIKHNTSIYFNLGSDLTPFKFLDDLLYSDGFERLSQSYDYKTIHTKDYRYIFHRDEKIFFESWVQKKDMSYQMDFPKYSKVVSDYYSTAGLEIVHNNSQQTDFKNYLIQQLDTLFNYYLKAEDLKKHEFELICHSVNNIVSVLYSKYKSLNINHKLYRIIIEGDDVSKSDFKPKRNLRIELFIDLYTKSEEIEMFDSEELSEDDFLSILVYKESENDLKLKFTKSNPFIAYYLKSIEVFFDNLNPLTIEKSQQFYNKQNKLIKSSDLYTALSRGNIENTRLKSDIDLLINKLTEKYLE</sequence>
<reference evidence="1 2" key="1">
    <citation type="submission" date="2018-05" db="EMBL/GenBank/DDBJ databases">
        <title>Flavobacterium sp. MEBiC07310.</title>
        <authorList>
            <person name="Baek K."/>
        </authorList>
    </citation>
    <scope>NUCLEOTIDE SEQUENCE [LARGE SCALE GENOMIC DNA]</scope>
    <source>
        <strain evidence="1 2">MEBiC07310</strain>
    </source>
</reference>